<organism evidence="2 3">
    <name type="scientific">Coniochaeta ligniaria NRRL 30616</name>
    <dbReference type="NCBI Taxonomy" id="1408157"/>
    <lineage>
        <taxon>Eukaryota</taxon>
        <taxon>Fungi</taxon>
        <taxon>Dikarya</taxon>
        <taxon>Ascomycota</taxon>
        <taxon>Pezizomycotina</taxon>
        <taxon>Sordariomycetes</taxon>
        <taxon>Sordariomycetidae</taxon>
        <taxon>Coniochaetales</taxon>
        <taxon>Coniochaetaceae</taxon>
        <taxon>Coniochaeta</taxon>
    </lineage>
</organism>
<evidence type="ECO:0000313" key="3">
    <source>
        <dbReference type="Proteomes" id="UP000182658"/>
    </source>
</evidence>
<proteinExistence type="predicted"/>
<evidence type="ECO:0000313" key="2">
    <source>
        <dbReference type="EMBL" id="OIW23143.1"/>
    </source>
</evidence>
<feature type="compositionally biased region" description="Basic and acidic residues" evidence="1">
    <location>
        <begin position="82"/>
        <end position="99"/>
    </location>
</feature>
<feature type="compositionally biased region" description="Basic residues" evidence="1">
    <location>
        <begin position="40"/>
        <end position="55"/>
    </location>
</feature>
<evidence type="ECO:0000256" key="1">
    <source>
        <dbReference type="SAM" id="MobiDB-lite"/>
    </source>
</evidence>
<accession>A0A1J7I681</accession>
<dbReference type="EMBL" id="KV875108">
    <property type="protein sequence ID" value="OIW23143.1"/>
    <property type="molecule type" value="Genomic_DNA"/>
</dbReference>
<sequence>MHGTLNALSLLNSDSDDESVSHQTTRQPSPAPASEATPARRGRPACRGPKQRKRLQLQQQSLLLLETPRTRPADEQGTPRPSIRDETRDPDDRRDSDRSERYTVDIRAVDRISILPSQYSFFSRRLRILNLVVYTKLRRYVQTVLDTSQKGKFAVASTSVSQPRQPQLTTPSTPSPAPIPRPPSHGLRPPSPTPNYPTNPHHVPPP</sequence>
<reference evidence="2 3" key="1">
    <citation type="submission" date="2016-10" db="EMBL/GenBank/DDBJ databases">
        <title>Draft genome sequence of Coniochaeta ligniaria NRRL30616, a lignocellulolytic fungus for bioabatement of inhibitors in plant biomass hydrolysates.</title>
        <authorList>
            <consortium name="DOE Joint Genome Institute"/>
            <person name="Jimenez D.J."/>
            <person name="Hector R.E."/>
            <person name="Riley R."/>
            <person name="Sun H."/>
            <person name="Grigoriev I.V."/>
            <person name="Van Elsas J.D."/>
            <person name="Nichols N.N."/>
        </authorList>
    </citation>
    <scope>NUCLEOTIDE SEQUENCE [LARGE SCALE GENOMIC DNA]</scope>
    <source>
        <strain evidence="2 3">NRRL 30616</strain>
    </source>
</reference>
<dbReference type="AlphaFoldDB" id="A0A1J7I681"/>
<feature type="compositionally biased region" description="Low complexity" evidence="1">
    <location>
        <begin position="161"/>
        <end position="172"/>
    </location>
</feature>
<feature type="compositionally biased region" description="Pro residues" evidence="1">
    <location>
        <begin position="173"/>
        <end position="206"/>
    </location>
</feature>
<dbReference type="Proteomes" id="UP000182658">
    <property type="component" value="Unassembled WGS sequence"/>
</dbReference>
<protein>
    <submittedName>
        <fullName evidence="2">Uncharacterized protein</fullName>
    </submittedName>
</protein>
<feature type="compositionally biased region" description="Low complexity" evidence="1">
    <location>
        <begin position="56"/>
        <end position="65"/>
    </location>
</feature>
<gene>
    <name evidence="2" type="ORF">CONLIGDRAFT_674611</name>
</gene>
<feature type="region of interest" description="Disordered" evidence="1">
    <location>
        <begin position="150"/>
        <end position="206"/>
    </location>
</feature>
<feature type="region of interest" description="Disordered" evidence="1">
    <location>
        <begin position="1"/>
        <end position="99"/>
    </location>
</feature>
<feature type="compositionally biased region" description="Polar residues" evidence="1">
    <location>
        <begin position="150"/>
        <end position="160"/>
    </location>
</feature>
<name>A0A1J7I681_9PEZI</name>
<feature type="non-terminal residue" evidence="2">
    <location>
        <position position="206"/>
    </location>
</feature>
<keyword evidence="3" id="KW-1185">Reference proteome</keyword>
<dbReference type="InParanoid" id="A0A1J7I681"/>